<feature type="transmembrane region" description="Helical" evidence="6">
    <location>
        <begin position="291"/>
        <end position="312"/>
    </location>
</feature>
<keyword evidence="2" id="KW-0813">Transport</keyword>
<dbReference type="InterPro" id="IPR050495">
    <property type="entry name" value="ATG22/LtaA_families"/>
</dbReference>
<protein>
    <submittedName>
        <fullName evidence="7">MFS transporter</fullName>
    </submittedName>
</protein>
<dbReference type="PANTHER" id="PTHR23519:SF1">
    <property type="entry name" value="AUTOPHAGY-RELATED PROTEIN 22"/>
    <property type="match status" value="1"/>
</dbReference>
<dbReference type="EMBL" id="VFFF01000001">
    <property type="protein sequence ID" value="TNY33926.1"/>
    <property type="molecule type" value="Genomic_DNA"/>
</dbReference>
<keyword evidence="4 6" id="KW-1133">Transmembrane helix</keyword>
<proteinExistence type="predicted"/>
<gene>
    <name evidence="7" type="ORF">FHY64_11875</name>
</gene>
<comment type="caution">
    <text evidence="7">The sequence shown here is derived from an EMBL/GenBank/DDBJ whole genome shotgun (WGS) entry which is preliminary data.</text>
</comment>
<dbReference type="SUPFAM" id="SSF103473">
    <property type="entry name" value="MFS general substrate transporter"/>
    <property type="match status" value="1"/>
</dbReference>
<dbReference type="InterPro" id="IPR036259">
    <property type="entry name" value="MFS_trans_sf"/>
</dbReference>
<dbReference type="GO" id="GO:0012505">
    <property type="term" value="C:endomembrane system"/>
    <property type="evidence" value="ECO:0007669"/>
    <property type="project" value="UniProtKB-SubCell"/>
</dbReference>
<feature type="transmembrane region" description="Helical" evidence="6">
    <location>
        <begin position="59"/>
        <end position="79"/>
    </location>
</feature>
<feature type="transmembrane region" description="Helical" evidence="6">
    <location>
        <begin position="160"/>
        <end position="177"/>
    </location>
</feature>
<feature type="transmembrane region" description="Helical" evidence="6">
    <location>
        <begin position="400"/>
        <end position="422"/>
    </location>
</feature>
<evidence type="ECO:0000256" key="3">
    <source>
        <dbReference type="ARBA" id="ARBA00022692"/>
    </source>
</evidence>
<feature type="transmembrane region" description="Helical" evidence="6">
    <location>
        <begin position="115"/>
        <end position="139"/>
    </location>
</feature>
<evidence type="ECO:0000313" key="7">
    <source>
        <dbReference type="EMBL" id="TNY33926.1"/>
    </source>
</evidence>
<organism evidence="7 8">
    <name type="scientific">Pelagovum pacificum</name>
    <dbReference type="NCBI Taxonomy" id="2588711"/>
    <lineage>
        <taxon>Bacteria</taxon>
        <taxon>Pseudomonadati</taxon>
        <taxon>Pseudomonadota</taxon>
        <taxon>Alphaproteobacteria</taxon>
        <taxon>Rhodobacterales</taxon>
        <taxon>Paracoccaceae</taxon>
        <taxon>Pelagovum</taxon>
    </lineage>
</organism>
<dbReference type="RefSeq" id="WP_140194784.1">
    <property type="nucleotide sequence ID" value="NZ_CP065915.1"/>
</dbReference>
<keyword evidence="5 6" id="KW-0472">Membrane</keyword>
<dbReference type="Proteomes" id="UP000314011">
    <property type="component" value="Unassembled WGS sequence"/>
</dbReference>
<sequence>MTDERKRIWGWMAFDWATQPFYTLGLTFIFGPYFASVATDYFAAAGESPTAADAHAQSVWALAQTLAGLFIGILGPVLGAYADSTGRRMPWILLFSAIYIVAMAALWTMAPDGSALWFCLWAFSAGFIAAEFALIFVNAQLPSLGTEESIGKISGTGASIGYWGGVASLFIMLLLFFEADAEAGTTLLGNPPAFGLDPEAREGTRIVGPFIALWFVVFMIPYFAWVREARPATKQGGVRQALGDLWTSIKGIARRDSLKGFLISSMFYRDALNALYGFGGVYAVLVLDWTLIQIAIFGIIGAVTAGIATWVGGQLDARYGPRPVIVGCILILIVVCTVIVGMTREMVFGFPLAEGSTLPDTLFYICGAAIGGAGGAIYAASRTMMVRHTHPDRPTEAFGLFALSGKATAFLAPAMIFVFTSITGDPRLGISPVILLFMVGLILLVFVNKDGDRAAWSAP</sequence>
<feature type="transmembrane region" description="Helical" evidence="6">
    <location>
        <begin position="267"/>
        <end position="285"/>
    </location>
</feature>
<dbReference type="Pfam" id="PF11700">
    <property type="entry name" value="ATG22"/>
    <property type="match status" value="1"/>
</dbReference>
<dbReference type="Gene3D" id="1.20.1250.20">
    <property type="entry name" value="MFS general substrate transporter like domains"/>
    <property type="match status" value="1"/>
</dbReference>
<name>A0A5C5GKE0_9RHOB</name>
<evidence type="ECO:0000256" key="1">
    <source>
        <dbReference type="ARBA" id="ARBA00004127"/>
    </source>
</evidence>
<evidence type="ECO:0000256" key="2">
    <source>
        <dbReference type="ARBA" id="ARBA00022448"/>
    </source>
</evidence>
<evidence type="ECO:0000256" key="5">
    <source>
        <dbReference type="ARBA" id="ARBA00023136"/>
    </source>
</evidence>
<dbReference type="PANTHER" id="PTHR23519">
    <property type="entry name" value="AUTOPHAGY-RELATED PROTEIN 22"/>
    <property type="match status" value="1"/>
</dbReference>
<feature type="transmembrane region" description="Helical" evidence="6">
    <location>
        <begin position="362"/>
        <end position="380"/>
    </location>
</feature>
<accession>A0A5C5GKE0</accession>
<feature type="transmembrane region" description="Helical" evidence="6">
    <location>
        <begin position="21"/>
        <end position="39"/>
    </location>
</feature>
<feature type="transmembrane region" description="Helical" evidence="6">
    <location>
        <begin position="206"/>
        <end position="225"/>
    </location>
</feature>
<comment type="subcellular location">
    <subcellularLocation>
        <location evidence="1">Endomembrane system</location>
        <topology evidence="1">Multi-pass membrane protein</topology>
    </subcellularLocation>
</comment>
<feature type="transmembrane region" description="Helical" evidence="6">
    <location>
        <begin position="324"/>
        <end position="342"/>
    </location>
</feature>
<evidence type="ECO:0000256" key="6">
    <source>
        <dbReference type="SAM" id="Phobius"/>
    </source>
</evidence>
<keyword evidence="3 6" id="KW-0812">Transmembrane</keyword>
<dbReference type="InterPro" id="IPR024671">
    <property type="entry name" value="Atg22-like"/>
</dbReference>
<feature type="transmembrane region" description="Helical" evidence="6">
    <location>
        <begin position="428"/>
        <end position="447"/>
    </location>
</feature>
<keyword evidence="8" id="KW-1185">Reference proteome</keyword>
<evidence type="ECO:0000256" key="4">
    <source>
        <dbReference type="ARBA" id="ARBA00022989"/>
    </source>
</evidence>
<dbReference type="OrthoDB" id="9768783at2"/>
<reference evidence="7 8" key="1">
    <citation type="submission" date="2019-06" db="EMBL/GenBank/DDBJ databases">
        <title>Genome of new Rhodobacteraceae sp. SM1903.</title>
        <authorList>
            <person name="Ren X."/>
        </authorList>
    </citation>
    <scope>NUCLEOTIDE SEQUENCE [LARGE SCALE GENOMIC DNA]</scope>
    <source>
        <strain evidence="7 8">SM1903</strain>
    </source>
</reference>
<evidence type="ECO:0000313" key="8">
    <source>
        <dbReference type="Proteomes" id="UP000314011"/>
    </source>
</evidence>
<dbReference type="AlphaFoldDB" id="A0A5C5GKE0"/>
<feature type="transmembrane region" description="Helical" evidence="6">
    <location>
        <begin position="91"/>
        <end position="109"/>
    </location>
</feature>